<dbReference type="NCBIfam" id="NF003806">
    <property type="entry name" value="PRK05395.1-3"/>
    <property type="match status" value="1"/>
</dbReference>
<comment type="subunit">
    <text evidence="4 7">Homododecamer.</text>
</comment>
<dbReference type="PROSITE" id="PS01029">
    <property type="entry name" value="DEHYDROQUINASE_II"/>
    <property type="match status" value="1"/>
</dbReference>
<dbReference type="NCBIfam" id="NF003807">
    <property type="entry name" value="PRK05395.1-4"/>
    <property type="match status" value="1"/>
</dbReference>
<keyword evidence="7" id="KW-0057">Aromatic amino acid biosynthesis</keyword>
<sequence>MLEMKKYLVLNGPNLNLLGQREPGIYGRDSLKALMARMEAAARKHGVAIGFFQSNHEGALIDKLHAAGDEGFAGIIFNPGAFTHYSYALRDAISAIRLPVIEVHISNIHAREEFRHHSVTAAVAQGQIAGFGLYGYELALMALLEAEKGEEERC</sequence>
<comment type="pathway">
    <text evidence="2 7">Metabolic intermediate biosynthesis; chorismate biosynthesis; chorismate from D-erythrose 4-phosphate and phosphoenolpyruvate: step 3/7.</text>
</comment>
<dbReference type="PANTHER" id="PTHR21272:SF3">
    <property type="entry name" value="CATABOLIC 3-DEHYDROQUINASE"/>
    <property type="match status" value="1"/>
</dbReference>
<keyword evidence="6 7" id="KW-0456">Lyase</keyword>
<reference evidence="11 12" key="1">
    <citation type="submission" date="2016-01" db="EMBL/GenBank/DDBJ databases">
        <title>Genome Sequences of Twelve Sporeforming Bacillus Species Isolated from Foods.</title>
        <authorList>
            <person name="Berendsen E.M."/>
            <person name="Wells-Bennik M.H."/>
            <person name="Krawcyk A.O."/>
            <person name="De Jong A."/>
            <person name="Holsappel S."/>
            <person name="Eijlander R.T."/>
            <person name="Kuipers O.P."/>
        </authorList>
    </citation>
    <scope>NUCLEOTIDE SEQUENCE [LARGE SCALE GENOMIC DNA]</scope>
    <source>
        <strain evidence="11 12">B4098</strain>
    </source>
</reference>
<feature type="active site" description="Proton acceptor" evidence="7 8">
    <location>
        <position position="26"/>
    </location>
</feature>
<evidence type="ECO:0000256" key="7">
    <source>
        <dbReference type="HAMAP-Rule" id="MF_00169"/>
    </source>
</evidence>
<gene>
    <name evidence="7" type="primary">aroQ</name>
    <name evidence="11" type="ORF">B4098_2870</name>
</gene>
<comment type="catalytic activity">
    <reaction evidence="1 7">
        <text>3-dehydroquinate = 3-dehydroshikimate + H2O</text>
        <dbReference type="Rhea" id="RHEA:21096"/>
        <dbReference type="ChEBI" id="CHEBI:15377"/>
        <dbReference type="ChEBI" id="CHEBI:16630"/>
        <dbReference type="ChEBI" id="CHEBI:32364"/>
        <dbReference type="EC" id="4.2.1.10"/>
    </reaction>
</comment>
<dbReference type="Pfam" id="PF01220">
    <property type="entry name" value="DHquinase_II"/>
    <property type="match status" value="1"/>
</dbReference>
<dbReference type="PANTHER" id="PTHR21272">
    <property type="entry name" value="CATABOLIC 3-DEHYDROQUINASE"/>
    <property type="match status" value="1"/>
</dbReference>
<keyword evidence="7" id="KW-0028">Amino-acid biosynthesis</keyword>
<dbReference type="NCBIfam" id="TIGR01088">
    <property type="entry name" value="aroQ"/>
    <property type="match status" value="1"/>
</dbReference>
<dbReference type="HAMAP" id="MF_00169">
    <property type="entry name" value="AroQ"/>
    <property type="match status" value="1"/>
</dbReference>
<evidence type="ECO:0000256" key="5">
    <source>
        <dbReference type="ARBA" id="ARBA00012060"/>
    </source>
</evidence>
<feature type="binding site" evidence="7 9">
    <location>
        <position position="91"/>
    </location>
    <ligand>
        <name>substrate</name>
    </ligand>
</feature>
<dbReference type="GO" id="GO:0009073">
    <property type="term" value="P:aromatic amino acid family biosynthetic process"/>
    <property type="evidence" value="ECO:0007669"/>
    <property type="project" value="UniProtKB-KW"/>
</dbReference>
<dbReference type="UniPathway" id="UPA00053">
    <property type="reaction ID" value="UER00086"/>
</dbReference>
<feature type="site" description="Transition state stabilizer" evidence="7 10">
    <location>
        <position position="21"/>
    </location>
</feature>
<feature type="binding site" evidence="7 9">
    <location>
        <begin position="105"/>
        <end position="106"/>
    </location>
    <ligand>
        <name>substrate</name>
    </ligand>
</feature>
<dbReference type="GO" id="GO:0008652">
    <property type="term" value="P:amino acid biosynthetic process"/>
    <property type="evidence" value="ECO:0007669"/>
    <property type="project" value="UniProtKB-KW"/>
</dbReference>
<dbReference type="GO" id="GO:0003855">
    <property type="term" value="F:3-dehydroquinate dehydratase activity"/>
    <property type="evidence" value="ECO:0007669"/>
    <property type="project" value="UniProtKB-UniRule"/>
</dbReference>
<dbReference type="EMBL" id="LQYG01000016">
    <property type="protein sequence ID" value="KYC65473.1"/>
    <property type="molecule type" value="Genomic_DNA"/>
</dbReference>
<evidence type="ECO:0000313" key="11">
    <source>
        <dbReference type="EMBL" id="KYC65473.1"/>
    </source>
</evidence>
<evidence type="ECO:0000256" key="2">
    <source>
        <dbReference type="ARBA" id="ARBA00004902"/>
    </source>
</evidence>
<feature type="binding site" evidence="7 9">
    <location>
        <position position="78"/>
    </location>
    <ligand>
        <name>substrate</name>
    </ligand>
</feature>
<evidence type="ECO:0000313" key="12">
    <source>
        <dbReference type="Proteomes" id="UP000075288"/>
    </source>
</evidence>
<feature type="active site" description="Proton donor" evidence="7 8">
    <location>
        <position position="104"/>
    </location>
</feature>
<proteinExistence type="inferred from homology"/>
<dbReference type="PATRIC" id="fig|1398.26.peg.1102"/>
<evidence type="ECO:0000256" key="3">
    <source>
        <dbReference type="ARBA" id="ARBA00011037"/>
    </source>
</evidence>
<evidence type="ECO:0000256" key="9">
    <source>
        <dbReference type="PIRSR" id="PIRSR001399-2"/>
    </source>
</evidence>
<dbReference type="GO" id="GO:0009423">
    <property type="term" value="P:chorismate biosynthetic process"/>
    <property type="evidence" value="ECO:0007669"/>
    <property type="project" value="UniProtKB-UniRule"/>
</dbReference>
<evidence type="ECO:0000256" key="4">
    <source>
        <dbReference type="ARBA" id="ARBA00011193"/>
    </source>
</evidence>
<evidence type="ECO:0000256" key="1">
    <source>
        <dbReference type="ARBA" id="ARBA00001864"/>
    </source>
</evidence>
<dbReference type="PIRSF" id="PIRSF001399">
    <property type="entry name" value="DHquinase_II"/>
    <property type="match status" value="1"/>
</dbReference>
<comment type="caution">
    <text evidence="11">The sequence shown here is derived from an EMBL/GenBank/DDBJ whole genome shotgun (WGS) entry which is preliminary data.</text>
</comment>
<dbReference type="CDD" id="cd00466">
    <property type="entry name" value="DHQase_II"/>
    <property type="match status" value="1"/>
</dbReference>
<dbReference type="InterPro" id="IPR018509">
    <property type="entry name" value="DHquinase_II_CS"/>
</dbReference>
<comment type="function">
    <text evidence="7">Catalyzes a trans-dehydration via an enolate intermediate.</text>
</comment>
<dbReference type="GO" id="GO:0019631">
    <property type="term" value="P:quinate catabolic process"/>
    <property type="evidence" value="ECO:0007669"/>
    <property type="project" value="TreeGrafter"/>
</dbReference>
<dbReference type="NCBIfam" id="NF003805">
    <property type="entry name" value="PRK05395.1-2"/>
    <property type="match status" value="1"/>
</dbReference>
<dbReference type="Proteomes" id="UP000075288">
    <property type="component" value="Unassembled WGS sequence"/>
</dbReference>
<name>A0A150K7D3_HEYCO</name>
<feature type="binding site" evidence="7 9">
    <location>
        <position position="84"/>
    </location>
    <ligand>
        <name>substrate</name>
    </ligand>
</feature>
<dbReference type="InterPro" id="IPR036441">
    <property type="entry name" value="DHquinase_II_sf"/>
</dbReference>
<organism evidence="11 12">
    <name type="scientific">Heyndrickxia coagulans</name>
    <name type="common">Weizmannia coagulans</name>
    <dbReference type="NCBI Taxonomy" id="1398"/>
    <lineage>
        <taxon>Bacteria</taxon>
        <taxon>Bacillati</taxon>
        <taxon>Bacillota</taxon>
        <taxon>Bacilli</taxon>
        <taxon>Bacillales</taxon>
        <taxon>Bacillaceae</taxon>
        <taxon>Heyndrickxia</taxon>
    </lineage>
</organism>
<evidence type="ECO:0000256" key="6">
    <source>
        <dbReference type="ARBA" id="ARBA00023239"/>
    </source>
</evidence>
<evidence type="ECO:0000256" key="8">
    <source>
        <dbReference type="PIRSR" id="PIRSR001399-1"/>
    </source>
</evidence>
<dbReference type="AlphaFoldDB" id="A0A150K7D3"/>
<dbReference type="EC" id="4.2.1.10" evidence="5 7"/>
<comment type="similarity">
    <text evidence="3 7">Belongs to the type-II 3-dehydroquinase family.</text>
</comment>
<dbReference type="Gene3D" id="3.40.50.9100">
    <property type="entry name" value="Dehydroquinase, class II"/>
    <property type="match status" value="1"/>
</dbReference>
<feature type="binding site" evidence="7 9">
    <location>
        <position position="115"/>
    </location>
    <ligand>
        <name>substrate</name>
    </ligand>
</feature>
<dbReference type="SUPFAM" id="SSF52304">
    <property type="entry name" value="Type II 3-dehydroquinate dehydratase"/>
    <property type="match status" value="1"/>
</dbReference>
<accession>A0A150K7D3</accession>
<evidence type="ECO:0000256" key="10">
    <source>
        <dbReference type="PIRSR" id="PIRSR001399-3"/>
    </source>
</evidence>
<protein>
    <recommendedName>
        <fullName evidence="5 7">3-dehydroquinate dehydratase</fullName>
        <shortName evidence="7">3-dehydroquinase</shortName>
        <ecNumber evidence="5 7">4.2.1.10</ecNumber>
    </recommendedName>
    <alternativeName>
        <fullName evidence="7">Type II DHQase</fullName>
    </alternativeName>
</protein>
<dbReference type="InterPro" id="IPR001874">
    <property type="entry name" value="DHquinase_II"/>
</dbReference>